<keyword evidence="1" id="KW-0195">Cyclin</keyword>
<keyword evidence="4" id="KW-1185">Reference proteome</keyword>
<name>A0A8S1YCJ0_PAROT</name>
<dbReference type="InterPro" id="IPR013763">
    <property type="entry name" value="Cyclin-like_dom"/>
</dbReference>
<dbReference type="FunFam" id="1.10.472.10:FF:000373">
    <property type="entry name" value="Uncharacterized protein"/>
    <property type="match status" value="1"/>
</dbReference>
<evidence type="ECO:0000259" key="2">
    <source>
        <dbReference type="SMART" id="SM00385"/>
    </source>
</evidence>
<dbReference type="Pfam" id="PF00134">
    <property type="entry name" value="Cyclin_N"/>
    <property type="match status" value="1"/>
</dbReference>
<dbReference type="AlphaFoldDB" id="A0A8S1YCJ0"/>
<dbReference type="Proteomes" id="UP000683925">
    <property type="component" value="Unassembled WGS sequence"/>
</dbReference>
<accession>A0A8S1YCJ0</accession>
<dbReference type="OMA" id="NCYNKEL"/>
<dbReference type="InterPro" id="IPR006671">
    <property type="entry name" value="Cyclin_N"/>
</dbReference>
<evidence type="ECO:0000313" key="4">
    <source>
        <dbReference type="Proteomes" id="UP000683925"/>
    </source>
</evidence>
<dbReference type="OrthoDB" id="313090at2759"/>
<reference evidence="3" key="1">
    <citation type="submission" date="2021-01" db="EMBL/GenBank/DDBJ databases">
        <authorList>
            <consortium name="Genoscope - CEA"/>
            <person name="William W."/>
        </authorList>
    </citation>
    <scope>NUCLEOTIDE SEQUENCE</scope>
</reference>
<comment type="similarity">
    <text evidence="1">Belongs to the cyclin family.</text>
</comment>
<gene>
    <name evidence="3" type="ORF">POCTA_138.1.T1510053</name>
</gene>
<evidence type="ECO:0000313" key="3">
    <source>
        <dbReference type="EMBL" id="CAD8210507.1"/>
    </source>
</evidence>
<proteinExistence type="inferred from homology"/>
<protein>
    <recommendedName>
        <fullName evidence="2">Cyclin-like domain-containing protein</fullName>
    </recommendedName>
</protein>
<dbReference type="SMART" id="SM00385">
    <property type="entry name" value="CYCLIN"/>
    <property type="match status" value="1"/>
</dbReference>
<evidence type="ECO:0000256" key="1">
    <source>
        <dbReference type="RuleBase" id="RU000383"/>
    </source>
</evidence>
<organism evidence="3 4">
    <name type="scientific">Paramecium octaurelia</name>
    <dbReference type="NCBI Taxonomy" id="43137"/>
    <lineage>
        <taxon>Eukaryota</taxon>
        <taxon>Sar</taxon>
        <taxon>Alveolata</taxon>
        <taxon>Ciliophora</taxon>
        <taxon>Intramacronucleata</taxon>
        <taxon>Oligohymenophorea</taxon>
        <taxon>Peniculida</taxon>
        <taxon>Parameciidae</taxon>
        <taxon>Paramecium</taxon>
    </lineage>
</organism>
<dbReference type="EMBL" id="CAJJDP010000153">
    <property type="protein sequence ID" value="CAD8210507.1"/>
    <property type="molecule type" value="Genomic_DNA"/>
</dbReference>
<sequence>MSIKKETIKTFFLNDNETIYVGGRDCQTACQQCRNRYFASGFQFGHCLFFGCLNKQFQLKMKQQINYIQISYRYLSGQHLTQIESLKEDKYFMEYNNLQKLQQIKFHQFFSDFLTQFQQVNKIPSYSLLLNSLEQKYHFMFKSQQYSEQIPTEKIKKRKNSYINSSHSTEIQENGFIEMLEILNQEKKVQIESDYVEGLLDPSVKRIVDYNNCYNKELFDSLIQDRIDLGCSLANHKINDTSRALMVDWMIQVFGCHQLTTQNTFFRAVNLMDAYLKNTEQQYTDSDIYLLGVTCIFIASKIEDIKCFDIETIIIVLSHNKFSAHQIKKMEKDILETLNYNTNFPTLNEYLQYLNFQLFGQSQNQFVQTIYDTASHILKMCCHDFQMMQYEQMLLAASILGYTIYNYIEFHQSGKDEKEKKNRNQKQQINNLIRIAQLKLDEYLNCFKKVDELISIFEKKYPKCENLKKYRHQQI</sequence>
<dbReference type="PANTHER" id="PTHR10177">
    <property type="entry name" value="CYCLINS"/>
    <property type="match status" value="1"/>
</dbReference>
<dbReference type="InterPro" id="IPR039361">
    <property type="entry name" value="Cyclin"/>
</dbReference>
<dbReference type="FunFam" id="1.10.472.10:FF:000089">
    <property type="entry name" value="Cyclin, N-terminal domain containing protein"/>
    <property type="match status" value="1"/>
</dbReference>
<comment type="caution">
    <text evidence="3">The sequence shown here is derived from an EMBL/GenBank/DDBJ whole genome shotgun (WGS) entry which is preliminary data.</text>
</comment>
<feature type="domain" description="Cyclin-like" evidence="2">
    <location>
        <begin position="248"/>
        <end position="336"/>
    </location>
</feature>